<name>A0A6J4IQS6_9PROT</name>
<feature type="compositionally biased region" description="Low complexity" evidence="1">
    <location>
        <begin position="1"/>
        <end position="15"/>
    </location>
</feature>
<evidence type="ECO:0000256" key="1">
    <source>
        <dbReference type="SAM" id="MobiDB-lite"/>
    </source>
</evidence>
<accession>A0A6J4IQS6</accession>
<feature type="region of interest" description="Disordered" evidence="1">
    <location>
        <begin position="1"/>
        <end position="20"/>
    </location>
</feature>
<dbReference type="AlphaFoldDB" id="A0A6J4IQS6"/>
<protein>
    <submittedName>
        <fullName evidence="2">Uncharacterized protein</fullName>
    </submittedName>
</protein>
<reference evidence="2" key="1">
    <citation type="submission" date="2020-02" db="EMBL/GenBank/DDBJ databases">
        <authorList>
            <person name="Meier V. D."/>
        </authorList>
    </citation>
    <scope>NUCLEOTIDE SEQUENCE</scope>
    <source>
        <strain evidence="2">AVDCRST_MAG27</strain>
    </source>
</reference>
<organism evidence="2">
    <name type="scientific">uncultured Craurococcus sp</name>
    <dbReference type="NCBI Taxonomy" id="1135998"/>
    <lineage>
        <taxon>Bacteria</taxon>
        <taxon>Pseudomonadati</taxon>
        <taxon>Pseudomonadota</taxon>
        <taxon>Alphaproteobacteria</taxon>
        <taxon>Acetobacterales</taxon>
        <taxon>Acetobacteraceae</taxon>
        <taxon>Craurococcus</taxon>
        <taxon>environmental samples</taxon>
    </lineage>
</organism>
<feature type="non-terminal residue" evidence="2">
    <location>
        <position position="33"/>
    </location>
</feature>
<evidence type="ECO:0000313" key="2">
    <source>
        <dbReference type="EMBL" id="CAA9257523.1"/>
    </source>
</evidence>
<gene>
    <name evidence="2" type="ORF">AVDCRST_MAG27-2320</name>
</gene>
<dbReference type="EMBL" id="CADCTD010000098">
    <property type="protein sequence ID" value="CAA9257523.1"/>
    <property type="molecule type" value="Genomic_DNA"/>
</dbReference>
<feature type="non-terminal residue" evidence="2">
    <location>
        <position position="1"/>
    </location>
</feature>
<proteinExistence type="predicted"/>
<sequence>AFRAGPGASGPSRSAGGHHGCAETLRLGFRVAV</sequence>